<name>A0A3G8ZYP8_9ACTN</name>
<reference evidence="8 9" key="1">
    <citation type="submission" date="2018-11" db="EMBL/GenBank/DDBJ databases">
        <authorList>
            <person name="Da X."/>
        </authorList>
    </citation>
    <scope>NUCLEOTIDE SEQUENCE [LARGE SCALE GENOMIC DNA]</scope>
    <source>
        <strain evidence="8 9">S14-144</strain>
    </source>
</reference>
<dbReference type="PRINTS" id="PR00800">
    <property type="entry name" value="YHDCRBOXLASE"/>
</dbReference>
<evidence type="ECO:0000256" key="3">
    <source>
        <dbReference type="ARBA" id="ARBA00022793"/>
    </source>
</evidence>
<dbReference type="Proteomes" id="UP000268084">
    <property type="component" value="Chromosome"/>
</dbReference>
<keyword evidence="9" id="KW-1185">Reference proteome</keyword>
<dbReference type="GO" id="GO:0008483">
    <property type="term" value="F:transaminase activity"/>
    <property type="evidence" value="ECO:0007669"/>
    <property type="project" value="UniProtKB-KW"/>
</dbReference>
<dbReference type="OrthoDB" id="3335676at2"/>
<evidence type="ECO:0000256" key="5">
    <source>
        <dbReference type="ARBA" id="ARBA00023239"/>
    </source>
</evidence>
<protein>
    <submittedName>
        <fullName evidence="8">Aminotransferase class V-fold PLP-dependent enzyme</fullName>
    </submittedName>
</protein>
<evidence type="ECO:0000313" key="9">
    <source>
        <dbReference type="Proteomes" id="UP000268084"/>
    </source>
</evidence>
<organism evidence="8 9">
    <name type="scientific">Nakamurella antarctica</name>
    <dbReference type="NCBI Taxonomy" id="1902245"/>
    <lineage>
        <taxon>Bacteria</taxon>
        <taxon>Bacillati</taxon>
        <taxon>Actinomycetota</taxon>
        <taxon>Actinomycetes</taxon>
        <taxon>Nakamurellales</taxon>
        <taxon>Nakamurellaceae</taxon>
        <taxon>Nakamurella</taxon>
    </lineage>
</organism>
<evidence type="ECO:0000256" key="6">
    <source>
        <dbReference type="PIRSR" id="PIRSR602129-50"/>
    </source>
</evidence>
<dbReference type="GO" id="GO:0019752">
    <property type="term" value="P:carboxylic acid metabolic process"/>
    <property type="evidence" value="ECO:0007669"/>
    <property type="project" value="InterPro"/>
</dbReference>
<dbReference type="GO" id="GO:0005737">
    <property type="term" value="C:cytoplasm"/>
    <property type="evidence" value="ECO:0007669"/>
    <property type="project" value="TreeGrafter"/>
</dbReference>
<dbReference type="Gene3D" id="3.40.640.10">
    <property type="entry name" value="Type I PLP-dependent aspartate aminotransferase-like (Major domain)"/>
    <property type="match status" value="1"/>
</dbReference>
<dbReference type="SUPFAM" id="SSF53383">
    <property type="entry name" value="PLP-dependent transferases"/>
    <property type="match status" value="1"/>
</dbReference>
<dbReference type="InterPro" id="IPR010977">
    <property type="entry name" value="Aromatic_deC"/>
</dbReference>
<keyword evidence="4 6" id="KW-0663">Pyridoxal phosphate</keyword>
<dbReference type="PANTHER" id="PTHR11999:SF70">
    <property type="entry name" value="MIP05841P"/>
    <property type="match status" value="1"/>
</dbReference>
<comment type="similarity">
    <text evidence="2 7">Belongs to the group II decarboxylase family.</text>
</comment>
<evidence type="ECO:0000313" key="8">
    <source>
        <dbReference type="EMBL" id="AZI59454.1"/>
    </source>
</evidence>
<evidence type="ECO:0000256" key="4">
    <source>
        <dbReference type="ARBA" id="ARBA00022898"/>
    </source>
</evidence>
<keyword evidence="5 7" id="KW-0456">Lyase</keyword>
<evidence type="ECO:0000256" key="7">
    <source>
        <dbReference type="RuleBase" id="RU000382"/>
    </source>
</evidence>
<reference evidence="8 9" key="2">
    <citation type="submission" date="2018-12" db="EMBL/GenBank/DDBJ databases">
        <title>Nakamurella antarcticus sp. nov., isolated from Antarctica South Shetland Islands soil.</title>
        <authorList>
            <person name="Peng F."/>
        </authorList>
    </citation>
    <scope>NUCLEOTIDE SEQUENCE [LARGE SCALE GENOMIC DNA]</scope>
    <source>
        <strain evidence="8 9">S14-144</strain>
    </source>
</reference>
<dbReference type="Pfam" id="PF00282">
    <property type="entry name" value="Pyridoxal_deC"/>
    <property type="match status" value="1"/>
</dbReference>
<comment type="cofactor">
    <cofactor evidence="1 6 7">
        <name>pyridoxal 5'-phosphate</name>
        <dbReference type="ChEBI" id="CHEBI:597326"/>
    </cofactor>
</comment>
<accession>A0A3G8ZYP8</accession>
<sequence length="480" mass="51436">MTPEQFREQGYAVIDWITSYQQRVESFPVRSPARPGDIAGSLPLEIPTGGQDIGALLSDIDAFVMPGITHWQHPSFFAYFPANASGPAILGDLIASGLGVQGMVWATSPAATEVETRVLDWLAQMLDLPTCFHSSSAGGGVIQDTASTAVLTALVAALHRASHGQIRAAGFDRRYTVYSSEQAHSSVAKAVTIAGVGAANLRKIRTSSPGGPMDVDALAAAIRADVEAGAVPAFIVSAVGTTGTGAIDPTVEIARVARECGAWLHVDAAWAGVATVAPEYRAELNAGLEFADSYATNPHKWLLTNFDCDTFYVADRRSLTDALAENPEYLRTGESDAGSVIDYRDWHIQLGRRFRALKLWSVMRHYGAAGLAEHIRYTVALTDRLANRLRADDRFVVTHQQLSLLCFHLADPDPVRGSANTLALMHAINQSGLAYLSHTVIADRALIRVSVGTPTTTEAHMDQLYAELSAGFTSPPGRTV</sequence>
<dbReference type="KEGG" id="nak:EH165_06695"/>
<proteinExistence type="inferred from homology"/>
<keyword evidence="8" id="KW-0032">Aminotransferase</keyword>
<dbReference type="GO" id="GO:0006520">
    <property type="term" value="P:amino acid metabolic process"/>
    <property type="evidence" value="ECO:0007669"/>
    <property type="project" value="InterPro"/>
</dbReference>
<feature type="modified residue" description="N6-(pyridoxal phosphate)lysine" evidence="6">
    <location>
        <position position="300"/>
    </location>
</feature>
<dbReference type="GO" id="GO:0030170">
    <property type="term" value="F:pyridoxal phosphate binding"/>
    <property type="evidence" value="ECO:0007669"/>
    <property type="project" value="InterPro"/>
</dbReference>
<dbReference type="InterPro" id="IPR002129">
    <property type="entry name" value="PyrdxlP-dep_de-COase"/>
</dbReference>
<keyword evidence="3" id="KW-0210">Decarboxylase</keyword>
<gene>
    <name evidence="8" type="ORF">EH165_06695</name>
</gene>
<dbReference type="Gene3D" id="3.90.1150.10">
    <property type="entry name" value="Aspartate Aminotransferase, domain 1"/>
    <property type="match status" value="1"/>
</dbReference>
<evidence type="ECO:0000256" key="1">
    <source>
        <dbReference type="ARBA" id="ARBA00001933"/>
    </source>
</evidence>
<dbReference type="InterPro" id="IPR015421">
    <property type="entry name" value="PyrdxlP-dep_Trfase_major"/>
</dbReference>
<dbReference type="InterPro" id="IPR015424">
    <property type="entry name" value="PyrdxlP-dep_Trfase"/>
</dbReference>
<dbReference type="EMBL" id="CP034170">
    <property type="protein sequence ID" value="AZI59454.1"/>
    <property type="molecule type" value="Genomic_DNA"/>
</dbReference>
<evidence type="ECO:0000256" key="2">
    <source>
        <dbReference type="ARBA" id="ARBA00009533"/>
    </source>
</evidence>
<dbReference type="AlphaFoldDB" id="A0A3G8ZYP8"/>
<keyword evidence="8" id="KW-0808">Transferase</keyword>
<dbReference type="GO" id="GO:0004058">
    <property type="term" value="F:aromatic-L-amino-acid decarboxylase activity"/>
    <property type="evidence" value="ECO:0007669"/>
    <property type="project" value="UniProtKB-ARBA"/>
</dbReference>
<dbReference type="InterPro" id="IPR015422">
    <property type="entry name" value="PyrdxlP-dep_Trfase_small"/>
</dbReference>
<dbReference type="Gene3D" id="1.20.1340.10">
    <property type="entry name" value="dopa decarboxylase, N-terminal domain"/>
    <property type="match status" value="1"/>
</dbReference>
<dbReference type="PANTHER" id="PTHR11999">
    <property type="entry name" value="GROUP II PYRIDOXAL-5-PHOSPHATE DECARBOXYLASE"/>
    <property type="match status" value="1"/>
</dbReference>